<dbReference type="InParanoid" id="D8U6E9"/>
<evidence type="ECO:0000313" key="2">
    <source>
        <dbReference type="EMBL" id="EFJ44632.1"/>
    </source>
</evidence>
<feature type="region of interest" description="Disordered" evidence="1">
    <location>
        <begin position="121"/>
        <end position="142"/>
    </location>
</feature>
<sequence>MTYLQRKRIPSQIQGTNINYASGSFRLLMHEAGNSKQQVTEPGQATLPLDSSLGVTVVAHANGISTQVAYKLRNYSRQKDLKMDALIAEIVKTSDYYGTKHTQEVLMTMLGILVPKDLNKRRNSNASSGSEPSTTKQAPTHLSSTLPLKYQVVFKKVLEPDAIKINNWYTFLIIGVNWDTLLSTLAKKDKVKVMVKETTDIVNLRYLGKRWMAALFRSLTGDSLSEVQQADKATFDTVYDILKAKLQNAIANH</sequence>
<dbReference type="RefSeq" id="XP_002954208.1">
    <property type="nucleotide sequence ID" value="XM_002954162.1"/>
</dbReference>
<dbReference type="eggNOG" id="ENOG502QPZ7">
    <property type="taxonomic scope" value="Eukaryota"/>
</dbReference>
<dbReference type="Proteomes" id="UP000001058">
    <property type="component" value="Unassembled WGS sequence"/>
</dbReference>
<dbReference type="KEGG" id="vcn:VOLCADRAFT_95030"/>
<gene>
    <name evidence="2" type="ORF">VOLCADRAFT_95030</name>
</gene>
<feature type="compositionally biased region" description="Polar residues" evidence="1">
    <location>
        <begin position="124"/>
        <end position="142"/>
    </location>
</feature>
<name>D8U6E9_VOLCA</name>
<evidence type="ECO:0000313" key="3">
    <source>
        <dbReference type="Proteomes" id="UP000001058"/>
    </source>
</evidence>
<dbReference type="EMBL" id="GL378362">
    <property type="protein sequence ID" value="EFJ44632.1"/>
    <property type="molecule type" value="Genomic_DNA"/>
</dbReference>
<dbReference type="GeneID" id="9624050"/>
<protein>
    <submittedName>
        <fullName evidence="2">Uncharacterized protein</fullName>
    </submittedName>
</protein>
<dbReference type="AlphaFoldDB" id="D8U6E9"/>
<keyword evidence="3" id="KW-1185">Reference proteome</keyword>
<organism evidence="3">
    <name type="scientific">Volvox carteri f. nagariensis</name>
    <dbReference type="NCBI Taxonomy" id="3068"/>
    <lineage>
        <taxon>Eukaryota</taxon>
        <taxon>Viridiplantae</taxon>
        <taxon>Chlorophyta</taxon>
        <taxon>core chlorophytes</taxon>
        <taxon>Chlorophyceae</taxon>
        <taxon>CS clade</taxon>
        <taxon>Chlamydomonadales</taxon>
        <taxon>Volvocaceae</taxon>
        <taxon>Volvox</taxon>
    </lineage>
</organism>
<evidence type="ECO:0000256" key="1">
    <source>
        <dbReference type="SAM" id="MobiDB-lite"/>
    </source>
</evidence>
<proteinExistence type="predicted"/>
<reference evidence="2 3" key="1">
    <citation type="journal article" date="2010" name="Science">
        <title>Genomic analysis of organismal complexity in the multicellular green alga Volvox carteri.</title>
        <authorList>
            <person name="Prochnik S.E."/>
            <person name="Umen J."/>
            <person name="Nedelcu A.M."/>
            <person name="Hallmann A."/>
            <person name="Miller S.M."/>
            <person name="Nishii I."/>
            <person name="Ferris P."/>
            <person name="Kuo A."/>
            <person name="Mitros T."/>
            <person name="Fritz-Laylin L.K."/>
            <person name="Hellsten U."/>
            <person name="Chapman J."/>
            <person name="Simakov O."/>
            <person name="Rensing S.A."/>
            <person name="Terry A."/>
            <person name="Pangilinan J."/>
            <person name="Kapitonov V."/>
            <person name="Jurka J."/>
            <person name="Salamov A."/>
            <person name="Shapiro H."/>
            <person name="Schmutz J."/>
            <person name="Grimwood J."/>
            <person name="Lindquist E."/>
            <person name="Lucas S."/>
            <person name="Grigoriev I.V."/>
            <person name="Schmitt R."/>
            <person name="Kirk D."/>
            <person name="Rokhsar D.S."/>
        </authorList>
    </citation>
    <scope>NUCLEOTIDE SEQUENCE [LARGE SCALE GENOMIC DNA]</scope>
    <source>
        <strain evidence="3">f. Nagariensis / Eve</strain>
    </source>
</reference>
<accession>D8U6E9</accession>